<comment type="caution">
    <text evidence="2">The sequence shown here is derived from an EMBL/GenBank/DDBJ whole genome shotgun (WGS) entry which is preliminary data.</text>
</comment>
<gene>
    <name evidence="2" type="ORF">PXEA_LOCUS30765</name>
</gene>
<organism evidence="2 3">
    <name type="scientific">Protopolystoma xenopodis</name>
    <dbReference type="NCBI Taxonomy" id="117903"/>
    <lineage>
        <taxon>Eukaryota</taxon>
        <taxon>Metazoa</taxon>
        <taxon>Spiralia</taxon>
        <taxon>Lophotrochozoa</taxon>
        <taxon>Platyhelminthes</taxon>
        <taxon>Monogenea</taxon>
        <taxon>Polyopisthocotylea</taxon>
        <taxon>Polystomatidea</taxon>
        <taxon>Polystomatidae</taxon>
        <taxon>Protopolystoma</taxon>
    </lineage>
</organism>
<proteinExistence type="predicted"/>
<feature type="compositionally biased region" description="Polar residues" evidence="1">
    <location>
        <begin position="53"/>
        <end position="62"/>
    </location>
</feature>
<dbReference type="EMBL" id="CAAALY010254633">
    <property type="protein sequence ID" value="VEL37325.1"/>
    <property type="molecule type" value="Genomic_DNA"/>
</dbReference>
<dbReference type="Proteomes" id="UP000784294">
    <property type="component" value="Unassembled WGS sequence"/>
</dbReference>
<feature type="region of interest" description="Disordered" evidence="1">
    <location>
        <begin position="41"/>
        <end position="62"/>
    </location>
</feature>
<evidence type="ECO:0000256" key="1">
    <source>
        <dbReference type="SAM" id="MobiDB-lite"/>
    </source>
</evidence>
<protein>
    <submittedName>
        <fullName evidence="2">Uncharacterized protein</fullName>
    </submittedName>
</protein>
<dbReference type="AlphaFoldDB" id="A0A448XID1"/>
<reference evidence="2" key="1">
    <citation type="submission" date="2018-11" db="EMBL/GenBank/DDBJ databases">
        <authorList>
            <consortium name="Pathogen Informatics"/>
        </authorList>
    </citation>
    <scope>NUCLEOTIDE SEQUENCE</scope>
</reference>
<name>A0A448XID1_9PLAT</name>
<sequence length="120" mass="12606">MQVVLTLSNPAHRTTLIRLRQLSADEELSHLAHLSVSTTKSSVTSASSVEAIDTNQTSDSSASVGLKASQSANPIFSTVQLGLPSSDLFIAAHSDVLDYEDAIGTEAGSEFVDDPKFACP</sequence>
<accession>A0A448XID1</accession>
<evidence type="ECO:0000313" key="3">
    <source>
        <dbReference type="Proteomes" id="UP000784294"/>
    </source>
</evidence>
<keyword evidence="3" id="KW-1185">Reference proteome</keyword>
<evidence type="ECO:0000313" key="2">
    <source>
        <dbReference type="EMBL" id="VEL37325.1"/>
    </source>
</evidence>